<dbReference type="EMBL" id="FWZX01000002">
    <property type="protein sequence ID" value="SME97936.1"/>
    <property type="molecule type" value="Genomic_DNA"/>
</dbReference>
<evidence type="ECO:0000256" key="5">
    <source>
        <dbReference type="ARBA" id="ARBA00022617"/>
    </source>
</evidence>
<dbReference type="GO" id="GO:0009055">
    <property type="term" value="F:electron transfer activity"/>
    <property type="evidence" value="ECO:0007669"/>
    <property type="project" value="InterPro"/>
</dbReference>
<evidence type="ECO:0000256" key="9">
    <source>
        <dbReference type="ARBA" id="ARBA00022989"/>
    </source>
</evidence>
<feature type="transmembrane region" description="Helical" evidence="13">
    <location>
        <begin position="16"/>
        <end position="35"/>
    </location>
</feature>
<keyword evidence="3" id="KW-0813">Transport</keyword>
<dbReference type="PANTHER" id="PTHR30529">
    <property type="entry name" value="CYTOCHROME B561"/>
    <property type="match status" value="1"/>
</dbReference>
<dbReference type="Pfam" id="PF01292">
    <property type="entry name" value="Ni_hydr_CYTB"/>
    <property type="match status" value="1"/>
</dbReference>
<accession>A0A1Y6BAK6</accession>
<dbReference type="RefSeq" id="WP_085121202.1">
    <property type="nucleotide sequence ID" value="NZ_FWZX01000002.1"/>
</dbReference>
<evidence type="ECO:0000256" key="7">
    <source>
        <dbReference type="ARBA" id="ARBA00022723"/>
    </source>
</evidence>
<keyword evidence="5" id="KW-0349">Heme</keyword>
<keyword evidence="4" id="KW-1003">Cell membrane</keyword>
<dbReference type="GO" id="GO:0046872">
    <property type="term" value="F:metal ion binding"/>
    <property type="evidence" value="ECO:0007669"/>
    <property type="project" value="UniProtKB-KW"/>
</dbReference>
<comment type="cofactor">
    <cofactor evidence="1">
        <name>heme b</name>
        <dbReference type="ChEBI" id="CHEBI:60344"/>
    </cofactor>
</comment>
<evidence type="ECO:0000313" key="16">
    <source>
        <dbReference type="Proteomes" id="UP000192917"/>
    </source>
</evidence>
<name>A0A1Y6BAK6_9PROT</name>
<organism evidence="15 16">
    <name type="scientific">Tistlia consotensis USBA 355</name>
    <dbReference type="NCBI Taxonomy" id="560819"/>
    <lineage>
        <taxon>Bacteria</taxon>
        <taxon>Pseudomonadati</taxon>
        <taxon>Pseudomonadota</taxon>
        <taxon>Alphaproteobacteria</taxon>
        <taxon>Rhodospirillales</taxon>
        <taxon>Rhodovibrionaceae</taxon>
        <taxon>Tistlia</taxon>
    </lineage>
</organism>
<dbReference type="GO" id="GO:0005886">
    <property type="term" value="C:plasma membrane"/>
    <property type="evidence" value="ECO:0007669"/>
    <property type="project" value="UniProtKB-SubCell"/>
</dbReference>
<dbReference type="SUPFAM" id="SSF81342">
    <property type="entry name" value="Transmembrane di-heme cytochromes"/>
    <property type="match status" value="1"/>
</dbReference>
<evidence type="ECO:0000256" key="4">
    <source>
        <dbReference type="ARBA" id="ARBA00022475"/>
    </source>
</evidence>
<dbReference type="GO" id="GO:0020037">
    <property type="term" value="F:heme binding"/>
    <property type="evidence" value="ECO:0007669"/>
    <property type="project" value="TreeGrafter"/>
</dbReference>
<evidence type="ECO:0000256" key="13">
    <source>
        <dbReference type="SAM" id="Phobius"/>
    </source>
</evidence>
<dbReference type="InterPro" id="IPR011577">
    <property type="entry name" value="Cyt_b561_bac/Ni-Hgenase"/>
</dbReference>
<dbReference type="AlphaFoldDB" id="A0A1Y6BAK6"/>
<evidence type="ECO:0000256" key="1">
    <source>
        <dbReference type="ARBA" id="ARBA00001970"/>
    </source>
</evidence>
<evidence type="ECO:0000256" key="10">
    <source>
        <dbReference type="ARBA" id="ARBA00023004"/>
    </source>
</evidence>
<gene>
    <name evidence="15" type="ORF">SAMN05428998_102125</name>
</gene>
<dbReference type="InterPro" id="IPR052168">
    <property type="entry name" value="Cytochrome_b561_oxidase"/>
</dbReference>
<keyword evidence="11 13" id="KW-0472">Membrane</keyword>
<keyword evidence="8" id="KW-0249">Electron transport</keyword>
<dbReference type="Gene3D" id="1.20.950.20">
    <property type="entry name" value="Transmembrane di-heme cytochromes, Chain C"/>
    <property type="match status" value="1"/>
</dbReference>
<dbReference type="STRING" id="560819.SAMN05428998_102125"/>
<evidence type="ECO:0000256" key="11">
    <source>
        <dbReference type="ARBA" id="ARBA00023136"/>
    </source>
</evidence>
<evidence type="ECO:0000256" key="2">
    <source>
        <dbReference type="ARBA" id="ARBA00004651"/>
    </source>
</evidence>
<evidence type="ECO:0000259" key="14">
    <source>
        <dbReference type="Pfam" id="PF01292"/>
    </source>
</evidence>
<keyword evidence="10" id="KW-0408">Iron</keyword>
<keyword evidence="6 13" id="KW-0812">Transmembrane</keyword>
<dbReference type="Proteomes" id="UP000192917">
    <property type="component" value="Unassembled WGS sequence"/>
</dbReference>
<keyword evidence="9 13" id="KW-1133">Transmembrane helix</keyword>
<evidence type="ECO:0000256" key="6">
    <source>
        <dbReference type="ARBA" id="ARBA00022692"/>
    </source>
</evidence>
<feature type="domain" description="Cytochrome b561 bacterial/Ni-hydrogenase" evidence="14">
    <location>
        <begin position="9"/>
        <end position="181"/>
    </location>
</feature>
<dbReference type="GO" id="GO:0022904">
    <property type="term" value="P:respiratory electron transport chain"/>
    <property type="evidence" value="ECO:0007669"/>
    <property type="project" value="InterPro"/>
</dbReference>
<evidence type="ECO:0000256" key="12">
    <source>
        <dbReference type="ARBA" id="ARBA00037975"/>
    </source>
</evidence>
<evidence type="ECO:0000313" key="15">
    <source>
        <dbReference type="EMBL" id="SME97936.1"/>
    </source>
</evidence>
<evidence type="ECO:0000256" key="8">
    <source>
        <dbReference type="ARBA" id="ARBA00022982"/>
    </source>
</evidence>
<proteinExistence type="inferred from homology"/>
<dbReference type="PANTHER" id="PTHR30529:SF1">
    <property type="entry name" value="CYTOCHROME B561 HOMOLOG 2"/>
    <property type="match status" value="1"/>
</dbReference>
<comment type="similarity">
    <text evidence="12">Belongs to the cytochrome b561 family.</text>
</comment>
<feature type="transmembrane region" description="Helical" evidence="13">
    <location>
        <begin position="98"/>
        <end position="125"/>
    </location>
</feature>
<feature type="transmembrane region" description="Helical" evidence="13">
    <location>
        <begin position="145"/>
        <end position="165"/>
    </location>
</feature>
<dbReference type="InterPro" id="IPR016174">
    <property type="entry name" value="Di-haem_cyt_TM"/>
</dbReference>
<evidence type="ECO:0000256" key="3">
    <source>
        <dbReference type="ARBA" id="ARBA00022448"/>
    </source>
</evidence>
<keyword evidence="16" id="KW-1185">Reference proteome</keyword>
<reference evidence="15 16" key="1">
    <citation type="submission" date="2017-04" db="EMBL/GenBank/DDBJ databases">
        <authorList>
            <person name="Afonso C.L."/>
            <person name="Miller P.J."/>
            <person name="Scott M.A."/>
            <person name="Spackman E."/>
            <person name="Goraichik I."/>
            <person name="Dimitrov K.M."/>
            <person name="Suarez D.L."/>
            <person name="Swayne D.E."/>
        </authorList>
    </citation>
    <scope>NUCLEOTIDE SEQUENCE [LARGE SCALE GENOMIC DNA]</scope>
    <source>
        <strain evidence="15 16">USBA 355</strain>
    </source>
</reference>
<protein>
    <submittedName>
        <fullName evidence="15">Cytochrome b561</fullName>
    </submittedName>
</protein>
<comment type="subcellular location">
    <subcellularLocation>
        <location evidence="2">Cell membrane</location>
        <topology evidence="2">Multi-pass membrane protein</topology>
    </subcellularLocation>
</comment>
<keyword evidence="7" id="KW-0479">Metal-binding</keyword>
<feature type="transmembrane region" description="Helical" evidence="13">
    <location>
        <begin position="47"/>
        <end position="70"/>
    </location>
</feature>
<sequence length="188" mass="20850">MASRHPATRYGGTAQAFHWLIALLVLLQFPLAFWMDRLVEPFSKQQFVLVNLHKTLGVTILLLALLRLAWRRVSPPPPLPAQLPDWERQAARASHAALYLLLIVQPLVGLAQGFVSGFPTVLFLAVTLPSPLGPDRTLDALLGTAHFLIGWSFLALVALHVAAALRHHLLLRDEVLARMLPAARHGRR</sequence>